<evidence type="ECO:0000256" key="1">
    <source>
        <dbReference type="SAM" id="MobiDB-lite"/>
    </source>
</evidence>
<evidence type="ECO:0000313" key="3">
    <source>
        <dbReference type="Proteomes" id="UP000240859"/>
    </source>
</evidence>
<organism evidence="2 3">
    <name type="scientific">Staphylococcus succinus</name>
    <dbReference type="NCBI Taxonomy" id="61015"/>
    <lineage>
        <taxon>Bacteria</taxon>
        <taxon>Bacillati</taxon>
        <taxon>Bacillota</taxon>
        <taxon>Bacilli</taxon>
        <taxon>Bacillales</taxon>
        <taxon>Staphylococcaceae</taxon>
        <taxon>Staphylococcus</taxon>
    </lineage>
</organism>
<keyword evidence="3" id="KW-1185">Reference proteome</keyword>
<sequence length="128" mass="14169">MEKEKIIQLIEQELVQADEAHNSVEFEKHMYAIHTLTGLITHTSNQTYKDNNMSSVSNSFKSTSQSNMDNPVSQTKQNHHGISAEELRAMGGNVTSQAQPHTVSDTSLSSNKLVTDDEIGNGDSIFDF</sequence>
<feature type="region of interest" description="Disordered" evidence="1">
    <location>
        <begin position="50"/>
        <end position="79"/>
    </location>
</feature>
<name>A0ABX5IM61_9STAP</name>
<accession>A0ABX5IM61</accession>
<reference evidence="2 3" key="1">
    <citation type="journal article" date="2016" name="Front. Microbiol.">
        <title>Comprehensive Phylogenetic Analysis of Bovine Non-aureus Staphylococci Species Based on Whole-Genome Sequencing.</title>
        <authorList>
            <person name="Naushad S."/>
            <person name="Barkema H.W."/>
            <person name="Luby C."/>
            <person name="Condas L.A."/>
            <person name="Nobrega D.B."/>
            <person name="Carson D.A."/>
            <person name="De Buck J."/>
        </authorList>
    </citation>
    <scope>NUCLEOTIDE SEQUENCE [LARGE SCALE GENOMIC DNA]</scope>
    <source>
        <strain evidence="2 3">SNUC 1084</strain>
    </source>
</reference>
<evidence type="ECO:0000313" key="2">
    <source>
        <dbReference type="EMBL" id="PTI67985.1"/>
    </source>
</evidence>
<evidence type="ECO:0008006" key="4">
    <source>
        <dbReference type="Google" id="ProtNLM"/>
    </source>
</evidence>
<dbReference type="EMBL" id="PZFR01000070">
    <property type="protein sequence ID" value="PTI67985.1"/>
    <property type="molecule type" value="Genomic_DNA"/>
</dbReference>
<dbReference type="Proteomes" id="UP000240859">
    <property type="component" value="Unassembled WGS sequence"/>
</dbReference>
<gene>
    <name evidence="2" type="ORF">BU057_09965</name>
</gene>
<protein>
    <recommendedName>
        <fullName evidence="4">YwdI family protein</fullName>
    </recommendedName>
</protein>
<comment type="caution">
    <text evidence="2">The sequence shown here is derived from an EMBL/GenBank/DDBJ whole genome shotgun (WGS) entry which is preliminary data.</text>
</comment>
<feature type="compositionally biased region" description="Polar residues" evidence="1">
    <location>
        <begin position="50"/>
        <end position="76"/>
    </location>
</feature>
<dbReference type="RefSeq" id="WP_046837040.1">
    <property type="nucleotide sequence ID" value="NZ_CP118976.1"/>
</dbReference>
<proteinExistence type="predicted"/>
<dbReference type="Pfam" id="PF17261">
    <property type="entry name" value="DUF5327"/>
    <property type="match status" value="1"/>
</dbReference>
<dbReference type="GeneID" id="93721358"/>
<dbReference type="InterPro" id="IPR035218">
    <property type="entry name" value="DUF5327"/>
</dbReference>